<dbReference type="PIRSF" id="PIRSF500217">
    <property type="entry name" value="AlgI"/>
    <property type="match status" value="1"/>
</dbReference>
<protein>
    <submittedName>
        <fullName evidence="9">MBOAT family protein</fullName>
    </submittedName>
</protein>
<evidence type="ECO:0000256" key="7">
    <source>
        <dbReference type="PIRNR" id="PIRNR016636"/>
    </source>
</evidence>
<evidence type="ECO:0000256" key="8">
    <source>
        <dbReference type="SAM" id="Phobius"/>
    </source>
</evidence>
<gene>
    <name evidence="9" type="ORF">VPK24_08510</name>
</gene>
<keyword evidence="6 7" id="KW-0472">Membrane</keyword>
<keyword evidence="10" id="KW-1185">Reference proteome</keyword>
<accession>A0ABW7C934</accession>
<evidence type="ECO:0000256" key="3">
    <source>
        <dbReference type="ARBA" id="ARBA00022475"/>
    </source>
</evidence>
<dbReference type="InterPro" id="IPR004299">
    <property type="entry name" value="MBOAT_fam"/>
</dbReference>
<evidence type="ECO:0000256" key="5">
    <source>
        <dbReference type="ARBA" id="ARBA00022989"/>
    </source>
</evidence>
<dbReference type="InterPro" id="IPR024194">
    <property type="entry name" value="Ac/AlaTfrase_AlgI/DltB"/>
</dbReference>
<dbReference type="EMBL" id="JAZAQF010000050">
    <property type="protein sequence ID" value="MFG3817678.1"/>
    <property type="molecule type" value="Genomic_DNA"/>
</dbReference>
<feature type="transmembrane region" description="Helical" evidence="8">
    <location>
        <begin position="473"/>
        <end position="497"/>
    </location>
</feature>
<evidence type="ECO:0000256" key="2">
    <source>
        <dbReference type="ARBA" id="ARBA00010323"/>
    </source>
</evidence>
<dbReference type="Proteomes" id="UP001604335">
    <property type="component" value="Unassembled WGS sequence"/>
</dbReference>
<name>A0ABW7C934_9CYAN</name>
<feature type="transmembrane region" description="Helical" evidence="8">
    <location>
        <begin position="349"/>
        <end position="366"/>
    </location>
</feature>
<comment type="caution">
    <text evidence="9">The sequence shown here is derived from an EMBL/GenBank/DDBJ whole genome shotgun (WGS) entry which is preliminary data.</text>
</comment>
<keyword evidence="4 8" id="KW-0812">Transmembrane</keyword>
<evidence type="ECO:0000256" key="1">
    <source>
        <dbReference type="ARBA" id="ARBA00004651"/>
    </source>
</evidence>
<feature type="transmembrane region" description="Helical" evidence="8">
    <location>
        <begin position="7"/>
        <end position="26"/>
    </location>
</feature>
<keyword evidence="7" id="KW-0808">Transferase</keyword>
<dbReference type="Pfam" id="PF03062">
    <property type="entry name" value="MBOAT"/>
    <property type="match status" value="1"/>
</dbReference>
<dbReference type="PIRSF" id="PIRSF016636">
    <property type="entry name" value="AlgI_DltB"/>
    <property type="match status" value="1"/>
</dbReference>
<dbReference type="PANTHER" id="PTHR13285">
    <property type="entry name" value="ACYLTRANSFERASE"/>
    <property type="match status" value="1"/>
</dbReference>
<reference evidence="10" key="1">
    <citation type="journal article" date="2024" name="Algal Res.">
        <title>Biochemical, toxicological and genomic investigation of a high-biomass producing Limnothrix strain isolated from Italian shallow drinking water reservoir.</title>
        <authorList>
            <person name="Simonazzi M."/>
            <person name="Shishido T.K."/>
            <person name="Delbaje E."/>
            <person name="Wahlsten M."/>
            <person name="Fewer D.P."/>
            <person name="Sivonen K."/>
            <person name="Pezzolesi L."/>
            <person name="Pistocchi R."/>
        </authorList>
    </citation>
    <scope>NUCLEOTIDE SEQUENCE [LARGE SCALE GENOMIC DNA]</scope>
    <source>
        <strain evidence="10">LRLZ20PSL1</strain>
    </source>
</reference>
<evidence type="ECO:0000256" key="6">
    <source>
        <dbReference type="ARBA" id="ARBA00023136"/>
    </source>
</evidence>
<feature type="transmembrane region" description="Helical" evidence="8">
    <location>
        <begin position="91"/>
        <end position="111"/>
    </location>
</feature>
<feature type="transmembrane region" description="Helical" evidence="8">
    <location>
        <begin position="324"/>
        <end position="343"/>
    </location>
</feature>
<dbReference type="InterPro" id="IPR028362">
    <property type="entry name" value="AlgI"/>
</dbReference>
<dbReference type="RefSeq" id="WP_393012169.1">
    <property type="nucleotide sequence ID" value="NZ_JAZAQF010000050.1"/>
</dbReference>
<evidence type="ECO:0000313" key="10">
    <source>
        <dbReference type="Proteomes" id="UP001604335"/>
    </source>
</evidence>
<evidence type="ECO:0000313" key="9">
    <source>
        <dbReference type="EMBL" id="MFG3817678.1"/>
    </source>
</evidence>
<feature type="transmembrane region" description="Helical" evidence="8">
    <location>
        <begin position="378"/>
        <end position="404"/>
    </location>
</feature>
<dbReference type="PANTHER" id="PTHR13285:SF18">
    <property type="entry name" value="PROTEIN-CYSTEINE N-PALMITOYLTRANSFERASE RASP"/>
    <property type="match status" value="1"/>
</dbReference>
<comment type="subcellular location">
    <subcellularLocation>
        <location evidence="1">Cell membrane</location>
        <topology evidence="1">Multi-pass membrane protein</topology>
    </subcellularLocation>
</comment>
<evidence type="ECO:0000256" key="4">
    <source>
        <dbReference type="ARBA" id="ARBA00022692"/>
    </source>
</evidence>
<feature type="transmembrane region" description="Helical" evidence="8">
    <location>
        <begin position="442"/>
        <end position="461"/>
    </location>
</feature>
<keyword evidence="7" id="KW-0012">Acyltransferase</keyword>
<sequence length="500" mass="56472">MTFLSQVYGWLLISTVGLFWLLPWRSGRWGLLLVASLIFYGLRQPLYVPLLLVGVALNYSLGWMLRTDRRSIRHYVGGPNPEARQRQRKRLLWVGISLNLLLLFGFKYVPFALNSLGWAFQSPPLLDAANWVDRIEAPLGISFFCFECIAYLVDVYRGAPPARDWLKFCTYKLFFPKLISGPIVRYHGLASQLEELDHPRNPRAEQITEGLWLIACGAIKKGLIADSFGLWVRTIFSPGTLERAGSGDLWLAIGAYGFQLYLDFSGYVDIARGSAMLLGIQLPQNFDFPYLSTSIADFWRRWHITLGDWLRNYLYIPLGGSRQGLVRTCINLMIVMLLGGLWHGDNWGYVLWGGAHGLALAVHRLVDAASHRFSPLAALWAHPAGVALAWGLTQLMVFLSWVLIRLPDWSQSSLVFQHLWGRSSDGAFLEKVYDEALGLDPWRLGAALGAIALLMVVAWFGQRGLRLQLTQPVKIALVPICLYLVWILGPEGVPFIYFDF</sequence>
<organism evidence="9 10">
    <name type="scientific">Limnothrix redekei LRLZ20PSL1</name>
    <dbReference type="NCBI Taxonomy" id="3112953"/>
    <lineage>
        <taxon>Bacteria</taxon>
        <taxon>Bacillati</taxon>
        <taxon>Cyanobacteriota</taxon>
        <taxon>Cyanophyceae</taxon>
        <taxon>Pseudanabaenales</taxon>
        <taxon>Pseudanabaenaceae</taxon>
        <taxon>Limnothrix</taxon>
    </lineage>
</organism>
<comment type="similarity">
    <text evidence="2 7">Belongs to the membrane-bound acyltransferase family.</text>
</comment>
<keyword evidence="3 7" id="KW-1003">Cell membrane</keyword>
<keyword evidence="5 8" id="KW-1133">Transmembrane helix</keyword>
<proteinExistence type="inferred from homology"/>
<feature type="transmembrane region" description="Helical" evidence="8">
    <location>
        <begin position="46"/>
        <end position="65"/>
    </location>
</feature>
<dbReference type="InterPro" id="IPR051085">
    <property type="entry name" value="MB_O-acyltransferase"/>
</dbReference>